<dbReference type="PANTHER" id="PTHR44196:SF1">
    <property type="entry name" value="DEHYDROGENASE_REDUCTASE SDR FAMILY MEMBER 7B"/>
    <property type="match status" value="1"/>
</dbReference>
<dbReference type="RefSeq" id="WP_126751534.1">
    <property type="nucleotide sequence ID" value="NZ_JBHUMT010000016.1"/>
</dbReference>
<dbReference type="Proteomes" id="UP000288361">
    <property type="component" value="Unassembled WGS sequence"/>
</dbReference>
<dbReference type="NCBIfam" id="NF006565">
    <property type="entry name" value="PRK09072.1"/>
    <property type="match status" value="1"/>
</dbReference>
<dbReference type="SMART" id="SM00822">
    <property type="entry name" value="PKS_KR"/>
    <property type="match status" value="1"/>
</dbReference>
<proteinExistence type="inferred from homology"/>
<evidence type="ECO:0000313" key="6">
    <source>
        <dbReference type="Proteomes" id="UP000288361"/>
    </source>
</evidence>
<dbReference type="PRINTS" id="PR00080">
    <property type="entry name" value="SDRFAMILY"/>
</dbReference>
<protein>
    <submittedName>
        <fullName evidence="5">Short chain dehydrogenase</fullName>
    </submittedName>
</protein>
<dbReference type="GO" id="GO:0016020">
    <property type="term" value="C:membrane"/>
    <property type="evidence" value="ECO:0007669"/>
    <property type="project" value="TreeGrafter"/>
</dbReference>
<organism evidence="5 6">
    <name type="scientific">Idiomarina piscisalsi</name>
    <dbReference type="NCBI Taxonomy" id="1096243"/>
    <lineage>
        <taxon>Bacteria</taxon>
        <taxon>Pseudomonadati</taxon>
        <taxon>Pseudomonadota</taxon>
        <taxon>Gammaproteobacteria</taxon>
        <taxon>Alteromonadales</taxon>
        <taxon>Idiomarinaceae</taxon>
        <taxon>Idiomarina</taxon>
    </lineage>
</organism>
<name>A0A432YX50_9GAMM</name>
<evidence type="ECO:0000256" key="2">
    <source>
        <dbReference type="ARBA" id="ARBA00023002"/>
    </source>
</evidence>
<dbReference type="GO" id="GO:0016491">
    <property type="term" value="F:oxidoreductase activity"/>
    <property type="evidence" value="ECO:0007669"/>
    <property type="project" value="UniProtKB-KW"/>
</dbReference>
<evidence type="ECO:0000259" key="4">
    <source>
        <dbReference type="SMART" id="SM00822"/>
    </source>
</evidence>
<dbReference type="Pfam" id="PF00106">
    <property type="entry name" value="adh_short"/>
    <property type="match status" value="1"/>
</dbReference>
<dbReference type="SUPFAM" id="SSF51735">
    <property type="entry name" value="NAD(P)-binding Rossmann-fold domains"/>
    <property type="match status" value="1"/>
</dbReference>
<evidence type="ECO:0000313" key="5">
    <source>
        <dbReference type="EMBL" id="RUO67900.1"/>
    </source>
</evidence>
<reference evidence="5 6" key="1">
    <citation type="journal article" date="2011" name="Front. Microbiol.">
        <title>Genomic signatures of strain selection and enhancement in Bacillus atrophaeus var. globigii, a historical biowarfare simulant.</title>
        <authorList>
            <person name="Gibbons H.S."/>
            <person name="Broomall S.M."/>
            <person name="McNew L.A."/>
            <person name="Daligault H."/>
            <person name="Chapman C."/>
            <person name="Bruce D."/>
            <person name="Karavis M."/>
            <person name="Krepps M."/>
            <person name="McGregor P.A."/>
            <person name="Hong C."/>
            <person name="Park K.H."/>
            <person name="Akmal A."/>
            <person name="Feldman A."/>
            <person name="Lin J.S."/>
            <person name="Chang W.E."/>
            <person name="Higgs B.W."/>
            <person name="Demirev P."/>
            <person name="Lindquist J."/>
            <person name="Liem A."/>
            <person name="Fochler E."/>
            <person name="Read T.D."/>
            <person name="Tapia R."/>
            <person name="Johnson S."/>
            <person name="Bishop-Lilly K.A."/>
            <person name="Detter C."/>
            <person name="Han C."/>
            <person name="Sozhamannan S."/>
            <person name="Rosenzweig C.N."/>
            <person name="Skowronski E.W."/>
        </authorList>
    </citation>
    <scope>NUCLEOTIDE SEQUENCE [LARGE SCALE GENOMIC DNA]</scope>
    <source>
        <strain evidence="5 6">TPS4-2</strain>
    </source>
</reference>
<comment type="similarity">
    <text evidence="1 3">Belongs to the short-chain dehydrogenases/reductases (SDR) family.</text>
</comment>
<dbReference type="InterPro" id="IPR002347">
    <property type="entry name" value="SDR_fam"/>
</dbReference>
<evidence type="ECO:0000256" key="3">
    <source>
        <dbReference type="RuleBase" id="RU000363"/>
    </source>
</evidence>
<dbReference type="EMBL" id="PIQA01000001">
    <property type="protein sequence ID" value="RUO67900.1"/>
    <property type="molecule type" value="Genomic_DNA"/>
</dbReference>
<dbReference type="InterPro" id="IPR020904">
    <property type="entry name" value="Sc_DH/Rdtase_CS"/>
</dbReference>
<accession>A0A432YX50</accession>
<evidence type="ECO:0000256" key="1">
    <source>
        <dbReference type="ARBA" id="ARBA00006484"/>
    </source>
</evidence>
<dbReference type="PANTHER" id="PTHR44196">
    <property type="entry name" value="DEHYDROGENASE/REDUCTASE SDR FAMILY MEMBER 7B"/>
    <property type="match status" value="1"/>
</dbReference>
<gene>
    <name evidence="5" type="ORF">CWI73_03300</name>
</gene>
<dbReference type="Gene3D" id="3.40.50.720">
    <property type="entry name" value="NAD(P)-binding Rossmann-like Domain"/>
    <property type="match status" value="1"/>
</dbReference>
<feature type="domain" description="Ketoreductase" evidence="4">
    <location>
        <begin position="13"/>
        <end position="187"/>
    </location>
</feature>
<dbReference type="PROSITE" id="PS00061">
    <property type="entry name" value="ADH_SHORT"/>
    <property type="match status" value="1"/>
</dbReference>
<keyword evidence="2" id="KW-0560">Oxidoreductase</keyword>
<dbReference type="AlphaFoldDB" id="A0A432YX50"/>
<dbReference type="CDD" id="cd05233">
    <property type="entry name" value="SDR_c"/>
    <property type="match status" value="1"/>
</dbReference>
<dbReference type="PRINTS" id="PR00081">
    <property type="entry name" value="GDHRDH"/>
</dbReference>
<dbReference type="InterPro" id="IPR057326">
    <property type="entry name" value="KR_dom"/>
</dbReference>
<sequence>MKNNVNVIDWSRQTIVLTGAAGGLGEALAEALSQRGARVVLVGRSAEKLDALATRLQQTSFVADVTQADDRQRLLQFLQRQESSLTGLINNAAVTHEGLFNEATETDIERVISTNLTAPVALSRQLLPLLKVQQGWVLNVGSVFGAIGFPGQVLYCASKFGLRGFTQALQRELKAHDACIMYAAPRAIKTSLNQGLLSQLNQRLKTPQDPPQQVALQLIKQIQRQKQIQTLGWPERLFVRLNGLWSELVSRSLRKTRDTLYQLIEENHHEKN</sequence>
<comment type="caution">
    <text evidence="5">The sequence shown here is derived from an EMBL/GenBank/DDBJ whole genome shotgun (WGS) entry which is preliminary data.</text>
</comment>
<dbReference type="InterPro" id="IPR036291">
    <property type="entry name" value="NAD(P)-bd_dom_sf"/>
</dbReference>